<feature type="transmembrane region" description="Helical" evidence="13">
    <location>
        <begin position="135"/>
        <end position="156"/>
    </location>
</feature>
<dbReference type="GO" id="GO:0019646">
    <property type="term" value="P:aerobic electron transport chain"/>
    <property type="evidence" value="ECO:0007669"/>
    <property type="project" value="InterPro"/>
</dbReference>
<name>A0A948TN38_9BACT</name>
<evidence type="ECO:0000256" key="13">
    <source>
        <dbReference type="PIRNR" id="PIRNR006446"/>
    </source>
</evidence>
<dbReference type="GO" id="GO:0020037">
    <property type="term" value="F:heme binding"/>
    <property type="evidence" value="ECO:0007669"/>
    <property type="project" value="TreeGrafter"/>
</dbReference>
<dbReference type="PIRSF" id="PIRSF006446">
    <property type="entry name" value="Cyt_quinol_oxidase_1"/>
    <property type="match status" value="1"/>
</dbReference>
<dbReference type="GO" id="GO:0005886">
    <property type="term" value="C:plasma membrane"/>
    <property type="evidence" value="ECO:0007669"/>
    <property type="project" value="UniProtKB-SubCell"/>
</dbReference>
<evidence type="ECO:0000256" key="4">
    <source>
        <dbReference type="ARBA" id="ARBA00022475"/>
    </source>
</evidence>
<comment type="subcellular location">
    <subcellularLocation>
        <location evidence="1">Cell inner membrane</location>
        <topology evidence="1">Multi-pass membrane protein</topology>
    </subcellularLocation>
</comment>
<sequence>MLESIDTSMIDWSRAQFALTAIYHWLFVPLTLGLAVVMGLMETLYVATGNEFWKRTAKFWMKLFGINFAIGVATGLILEFQFGTNWSNYSWFVGDIFGAPLAIEGILAFFMEATFVAVMFFGWNKVGKRFHLASTWLTGLGATISAWWILVANSWMQYPVGMEFNPETMRNEMVDFMAVAFSPVAVMKFFHTVLSSWIIGAAFVVGVSAWYLIRKREKQFAMASMKVAAGVGLFAALVTAGTGDQSAYQVAQVQPMKLAAMEALYDGGTHEPLTVVGPVKIPEMLSFLATREFSGYVPGINDLLNGGFKQADGSLALSAEQKMENGKKAIAALADFRKAKEENDASAMQIARSNLEKNMPYFGYGYINEPSELVPHVGVMFWAFRVMVGLGMYFILFFMLVLFFAWKHKLAQINWLHWVALWTIPLAYIASHAGWIVAEVGRQPWTIQDMLPVGAAVSKLETGAVQTTFFIFLVMFTVLLVAEIGIMVKAIRKGPEADVAPTEKRNG</sequence>
<keyword evidence="6 13" id="KW-0349">Heme</keyword>
<evidence type="ECO:0000256" key="8">
    <source>
        <dbReference type="ARBA" id="ARBA00022723"/>
    </source>
</evidence>
<keyword evidence="7 13" id="KW-0812">Transmembrane</keyword>
<keyword evidence="11 13" id="KW-0408">Iron</keyword>
<evidence type="ECO:0000256" key="6">
    <source>
        <dbReference type="ARBA" id="ARBA00022617"/>
    </source>
</evidence>
<reference evidence="14" key="1">
    <citation type="journal article" date="2021" name="PeerJ">
        <title>Extensive microbial diversity within the chicken gut microbiome revealed by metagenomics and culture.</title>
        <authorList>
            <person name="Gilroy R."/>
            <person name="Ravi A."/>
            <person name="Getino M."/>
            <person name="Pursley I."/>
            <person name="Horton D.L."/>
            <person name="Alikhan N.F."/>
            <person name="Baker D."/>
            <person name="Gharbi K."/>
            <person name="Hall N."/>
            <person name="Watson M."/>
            <person name="Adriaenssens E.M."/>
            <person name="Foster-Nyarko E."/>
            <person name="Jarju S."/>
            <person name="Secka A."/>
            <person name="Antonio M."/>
            <person name="Oren A."/>
            <person name="Chaudhuri R.R."/>
            <person name="La Ragione R."/>
            <person name="Hildebrand F."/>
            <person name="Pallen M.J."/>
        </authorList>
    </citation>
    <scope>NUCLEOTIDE SEQUENCE</scope>
    <source>
        <strain evidence="14">8470</strain>
    </source>
</reference>
<keyword evidence="8 13" id="KW-0479">Metal-binding</keyword>
<accession>A0A948TN38</accession>
<dbReference type="PANTHER" id="PTHR30365:SF0">
    <property type="entry name" value="CYTOCHROME BD-I UBIQUINOL OXIDASE SUBUNIT 1"/>
    <property type="match status" value="1"/>
</dbReference>
<dbReference type="Pfam" id="PF01654">
    <property type="entry name" value="Cyt_bd_oxida_I"/>
    <property type="match status" value="1"/>
</dbReference>
<organism evidence="14 15">
    <name type="scientific">Candidatus Phocaeicola excrementipullorum</name>
    <dbReference type="NCBI Taxonomy" id="2838731"/>
    <lineage>
        <taxon>Bacteria</taxon>
        <taxon>Pseudomonadati</taxon>
        <taxon>Bacteroidota</taxon>
        <taxon>Bacteroidia</taxon>
        <taxon>Bacteroidales</taxon>
        <taxon>Bacteroidaceae</taxon>
        <taxon>Phocaeicola</taxon>
    </lineage>
</organism>
<feature type="transmembrane region" description="Helical" evidence="13">
    <location>
        <begin position="469"/>
        <end position="488"/>
    </location>
</feature>
<feature type="transmembrane region" description="Helical" evidence="13">
    <location>
        <begin position="382"/>
        <end position="406"/>
    </location>
</feature>
<evidence type="ECO:0000256" key="11">
    <source>
        <dbReference type="ARBA" id="ARBA00023004"/>
    </source>
</evidence>
<dbReference type="AlphaFoldDB" id="A0A948TN38"/>
<evidence type="ECO:0000256" key="5">
    <source>
        <dbReference type="ARBA" id="ARBA00022519"/>
    </source>
</evidence>
<feature type="transmembrane region" description="Helical" evidence="13">
    <location>
        <begin position="98"/>
        <end position="123"/>
    </location>
</feature>
<dbReference type="Proteomes" id="UP000784286">
    <property type="component" value="Unassembled WGS sequence"/>
</dbReference>
<keyword evidence="4 13" id="KW-1003">Cell membrane</keyword>
<evidence type="ECO:0000256" key="3">
    <source>
        <dbReference type="ARBA" id="ARBA00022448"/>
    </source>
</evidence>
<evidence type="ECO:0000256" key="10">
    <source>
        <dbReference type="ARBA" id="ARBA00022989"/>
    </source>
</evidence>
<evidence type="ECO:0000256" key="9">
    <source>
        <dbReference type="ARBA" id="ARBA00022982"/>
    </source>
</evidence>
<comment type="caution">
    <text evidence="14">The sequence shown here is derived from an EMBL/GenBank/DDBJ whole genome shotgun (WGS) entry which is preliminary data.</text>
</comment>
<reference evidence="14" key="2">
    <citation type="submission" date="2021-04" db="EMBL/GenBank/DDBJ databases">
        <authorList>
            <person name="Gilroy R."/>
        </authorList>
    </citation>
    <scope>NUCLEOTIDE SEQUENCE</scope>
    <source>
        <strain evidence="14">8470</strain>
    </source>
</reference>
<keyword evidence="10 13" id="KW-1133">Transmembrane helix</keyword>
<comment type="similarity">
    <text evidence="2 13">Belongs to the cytochrome ubiquinol oxidase subunit 1 family.</text>
</comment>
<feature type="transmembrane region" description="Helical" evidence="13">
    <location>
        <begin position="418"/>
        <end position="438"/>
    </location>
</feature>
<feature type="transmembrane region" description="Helical" evidence="13">
    <location>
        <begin position="22"/>
        <end position="47"/>
    </location>
</feature>
<dbReference type="InterPro" id="IPR002585">
    <property type="entry name" value="Cyt-d_ubiquinol_oxidase_su_1"/>
</dbReference>
<feature type="transmembrane region" description="Helical" evidence="13">
    <location>
        <begin position="59"/>
        <end position="78"/>
    </location>
</feature>
<evidence type="ECO:0000313" key="14">
    <source>
        <dbReference type="EMBL" id="MBU3856463.1"/>
    </source>
</evidence>
<keyword evidence="5" id="KW-0997">Cell inner membrane</keyword>
<evidence type="ECO:0000256" key="2">
    <source>
        <dbReference type="ARBA" id="ARBA00009819"/>
    </source>
</evidence>
<dbReference type="GO" id="GO:0046872">
    <property type="term" value="F:metal ion binding"/>
    <property type="evidence" value="ECO:0007669"/>
    <property type="project" value="UniProtKB-UniRule"/>
</dbReference>
<evidence type="ECO:0000256" key="12">
    <source>
        <dbReference type="ARBA" id="ARBA00023136"/>
    </source>
</evidence>
<keyword evidence="3 13" id="KW-0813">Transport</keyword>
<keyword evidence="9 13" id="KW-0249">Electron transport</keyword>
<protein>
    <submittedName>
        <fullName evidence="14">Cytochrome ubiquinol oxidase subunit I</fullName>
    </submittedName>
</protein>
<proteinExistence type="inferred from homology"/>
<evidence type="ECO:0000256" key="1">
    <source>
        <dbReference type="ARBA" id="ARBA00004429"/>
    </source>
</evidence>
<feature type="transmembrane region" description="Helical" evidence="13">
    <location>
        <begin position="189"/>
        <end position="213"/>
    </location>
</feature>
<dbReference type="GO" id="GO:0016682">
    <property type="term" value="F:oxidoreductase activity, acting on diphenols and related substances as donors, oxygen as acceptor"/>
    <property type="evidence" value="ECO:0007669"/>
    <property type="project" value="TreeGrafter"/>
</dbReference>
<feature type="transmembrane region" description="Helical" evidence="13">
    <location>
        <begin position="220"/>
        <end position="240"/>
    </location>
</feature>
<dbReference type="GO" id="GO:0070069">
    <property type="term" value="C:cytochrome complex"/>
    <property type="evidence" value="ECO:0007669"/>
    <property type="project" value="UniProtKB-UniRule"/>
</dbReference>
<evidence type="ECO:0000313" key="15">
    <source>
        <dbReference type="Proteomes" id="UP000784286"/>
    </source>
</evidence>
<gene>
    <name evidence="14" type="ORF">H9928_07915</name>
</gene>
<dbReference type="GO" id="GO:0009055">
    <property type="term" value="F:electron transfer activity"/>
    <property type="evidence" value="ECO:0007669"/>
    <property type="project" value="UniProtKB-UniRule"/>
</dbReference>
<evidence type="ECO:0000256" key="7">
    <source>
        <dbReference type="ARBA" id="ARBA00022692"/>
    </source>
</evidence>
<dbReference type="PANTHER" id="PTHR30365">
    <property type="entry name" value="CYTOCHROME D UBIQUINOL OXIDASE"/>
    <property type="match status" value="1"/>
</dbReference>
<keyword evidence="12 13" id="KW-0472">Membrane</keyword>
<dbReference type="EMBL" id="JAHLFJ010000075">
    <property type="protein sequence ID" value="MBU3856463.1"/>
    <property type="molecule type" value="Genomic_DNA"/>
</dbReference>